<dbReference type="AlphaFoldDB" id="A0A165LS30"/>
<proteinExistence type="predicted"/>
<protein>
    <submittedName>
        <fullName evidence="1">Uncharacterized protein</fullName>
    </submittedName>
</protein>
<gene>
    <name evidence="1" type="ORF">EXIGLDRAFT_728711</name>
</gene>
<sequence length="76" mass="8511">MSCKLKLLVQVVYCIQPHSRALNDDHISHASNQRAIHVWSGGYEPFPRAAPHARARYKCTGRSPHNYATGACVLRP</sequence>
<name>A0A165LS30_EXIGL</name>
<reference evidence="1 2" key="1">
    <citation type="journal article" date="2016" name="Mol. Biol. Evol.">
        <title>Comparative Genomics of Early-Diverging Mushroom-Forming Fungi Provides Insights into the Origins of Lignocellulose Decay Capabilities.</title>
        <authorList>
            <person name="Nagy L.G."/>
            <person name="Riley R."/>
            <person name="Tritt A."/>
            <person name="Adam C."/>
            <person name="Daum C."/>
            <person name="Floudas D."/>
            <person name="Sun H."/>
            <person name="Yadav J.S."/>
            <person name="Pangilinan J."/>
            <person name="Larsson K.H."/>
            <person name="Matsuura K."/>
            <person name="Barry K."/>
            <person name="Labutti K."/>
            <person name="Kuo R."/>
            <person name="Ohm R.A."/>
            <person name="Bhattacharya S.S."/>
            <person name="Shirouzu T."/>
            <person name="Yoshinaga Y."/>
            <person name="Martin F.M."/>
            <person name="Grigoriev I.V."/>
            <person name="Hibbett D.S."/>
        </authorList>
    </citation>
    <scope>NUCLEOTIDE SEQUENCE [LARGE SCALE GENOMIC DNA]</scope>
    <source>
        <strain evidence="1 2">HHB12029</strain>
    </source>
</reference>
<evidence type="ECO:0000313" key="2">
    <source>
        <dbReference type="Proteomes" id="UP000077266"/>
    </source>
</evidence>
<dbReference type="EMBL" id="KV425921">
    <property type="protein sequence ID" value="KZV98245.1"/>
    <property type="molecule type" value="Genomic_DNA"/>
</dbReference>
<keyword evidence="2" id="KW-1185">Reference proteome</keyword>
<accession>A0A165LS30</accession>
<dbReference type="InParanoid" id="A0A165LS30"/>
<dbReference type="Proteomes" id="UP000077266">
    <property type="component" value="Unassembled WGS sequence"/>
</dbReference>
<organism evidence="1 2">
    <name type="scientific">Exidia glandulosa HHB12029</name>
    <dbReference type="NCBI Taxonomy" id="1314781"/>
    <lineage>
        <taxon>Eukaryota</taxon>
        <taxon>Fungi</taxon>
        <taxon>Dikarya</taxon>
        <taxon>Basidiomycota</taxon>
        <taxon>Agaricomycotina</taxon>
        <taxon>Agaricomycetes</taxon>
        <taxon>Auriculariales</taxon>
        <taxon>Exidiaceae</taxon>
        <taxon>Exidia</taxon>
    </lineage>
</organism>
<evidence type="ECO:0000313" key="1">
    <source>
        <dbReference type="EMBL" id="KZV98245.1"/>
    </source>
</evidence>